<dbReference type="Proteomes" id="UP000327085">
    <property type="component" value="Chromosome 2"/>
</dbReference>
<name>A0A5E4GK59_PRUDU</name>
<dbReference type="Gramene" id="VVA40184">
    <property type="protein sequence ID" value="VVA40184"/>
    <property type="gene ID" value="Prudul26B011005"/>
</dbReference>
<sequence>MAFVREISQQINGLVQIQIQLISDILYGRKVKIQSVSKGMTEIEEAVSSKRVFLVLYDVDHISQLDVVLGMKVRFYPRSKIIITTTRAGLLKAHQVTKVHAIQTLDNKESLELLSWHAFGQDHSIEGYIKYSKKLVHLSGGLPLALQVLSSSLLGESIGVRKVRWRN</sequence>
<dbReference type="InterPro" id="IPR044974">
    <property type="entry name" value="Disease_R_plants"/>
</dbReference>
<evidence type="ECO:0000313" key="2">
    <source>
        <dbReference type="EMBL" id="KAI5311394.1"/>
    </source>
</evidence>
<dbReference type="EMBL" id="JAJFAZ020000014">
    <property type="protein sequence ID" value="KAI5311394.1"/>
    <property type="molecule type" value="Genomic_DNA"/>
</dbReference>
<dbReference type="Gene3D" id="3.40.50.300">
    <property type="entry name" value="P-loop containing nucleotide triphosphate hydrolases"/>
    <property type="match status" value="1"/>
</dbReference>
<dbReference type="GO" id="GO:0043531">
    <property type="term" value="F:ADP binding"/>
    <property type="evidence" value="ECO:0007669"/>
    <property type="project" value="InterPro"/>
</dbReference>
<dbReference type="GO" id="GO:0006952">
    <property type="term" value="P:defense response"/>
    <property type="evidence" value="ECO:0007669"/>
    <property type="project" value="InterPro"/>
</dbReference>
<feature type="domain" description="NB-ARC" evidence="1">
    <location>
        <begin position="15"/>
        <end position="121"/>
    </location>
</feature>
<reference evidence="3" key="1">
    <citation type="submission" date="2019-07" db="EMBL/GenBank/DDBJ databases">
        <authorList>
            <person name="Alioto T."/>
            <person name="Alioto T."/>
            <person name="Gomez Garrido J."/>
        </authorList>
    </citation>
    <scope>NUCLEOTIDE SEQUENCE</scope>
</reference>
<keyword evidence="5" id="KW-1185">Reference proteome</keyword>
<dbReference type="SUPFAM" id="SSF52540">
    <property type="entry name" value="P-loop containing nucleoside triphosphate hydrolases"/>
    <property type="match status" value="1"/>
</dbReference>
<evidence type="ECO:0000313" key="4">
    <source>
        <dbReference type="Proteomes" id="UP000327085"/>
    </source>
</evidence>
<evidence type="ECO:0000313" key="3">
    <source>
        <dbReference type="EMBL" id="VVA40184.1"/>
    </source>
</evidence>
<reference evidence="2 5" key="3">
    <citation type="journal article" date="2022" name="G3 (Bethesda)">
        <title>Whole-genome sequence and methylome profiling of the almond [Prunus dulcis (Mill.) D.A. Webb] cultivar 'Nonpareil'.</title>
        <authorList>
            <person name="D'Amico-Willman K.M."/>
            <person name="Ouma W.Z."/>
            <person name="Meulia T."/>
            <person name="Sideli G.M."/>
            <person name="Gradziel T.M."/>
            <person name="Fresnedo-Ramirez J."/>
        </authorList>
    </citation>
    <scope>NUCLEOTIDE SEQUENCE [LARGE SCALE GENOMIC DNA]</scope>
    <source>
        <strain evidence="2">Clone GOH B32 T37-40</strain>
    </source>
</reference>
<accession>A0A5E4GK59</accession>
<evidence type="ECO:0000313" key="5">
    <source>
        <dbReference type="Proteomes" id="UP001054821"/>
    </source>
</evidence>
<reference evidence="4" key="2">
    <citation type="journal article" date="2020" name="Plant J.">
        <title>Transposons played a major role in the diversification between the closely related almond and peach genomes: results from the almond genome sequence.</title>
        <authorList>
            <person name="Alioto T."/>
            <person name="Alexiou K.G."/>
            <person name="Bardil A."/>
            <person name="Barteri F."/>
            <person name="Castanera R."/>
            <person name="Cruz F."/>
            <person name="Dhingra A."/>
            <person name="Duval H."/>
            <person name="Fernandez I Marti A."/>
            <person name="Frias L."/>
            <person name="Galan B."/>
            <person name="Garcia J.L."/>
            <person name="Howad W."/>
            <person name="Gomez-Garrido J."/>
            <person name="Gut M."/>
            <person name="Julca I."/>
            <person name="Morata J."/>
            <person name="Puigdomenech P."/>
            <person name="Ribeca P."/>
            <person name="Rubio Cabetas M.J."/>
            <person name="Vlasova A."/>
            <person name="Wirthensohn M."/>
            <person name="Garcia-Mas J."/>
            <person name="Gabaldon T."/>
            <person name="Casacuberta J.M."/>
            <person name="Arus P."/>
        </authorList>
    </citation>
    <scope>NUCLEOTIDE SEQUENCE [LARGE SCALE GENOMIC DNA]</scope>
    <source>
        <strain evidence="4">cv. Texas</strain>
    </source>
</reference>
<protein>
    <submittedName>
        <fullName evidence="3">PREDICTED: TMV resistance</fullName>
    </submittedName>
</protein>
<dbReference type="InterPro" id="IPR027417">
    <property type="entry name" value="P-loop_NTPase"/>
</dbReference>
<gene>
    <name evidence="3" type="ORF">ALMOND_2B011005</name>
    <name evidence="2" type="ORF">L3X38_000330</name>
</gene>
<dbReference type="PANTHER" id="PTHR11017:SF267">
    <property type="entry name" value="TMV RESISTANCE PROTEIN N-LIKE"/>
    <property type="match status" value="1"/>
</dbReference>
<dbReference type="PRINTS" id="PR00364">
    <property type="entry name" value="DISEASERSIST"/>
</dbReference>
<dbReference type="InParanoid" id="A0A5E4GK59"/>
<dbReference type="Pfam" id="PF00931">
    <property type="entry name" value="NB-ARC"/>
    <property type="match status" value="1"/>
</dbReference>
<dbReference type="EMBL" id="CABIKO010000931">
    <property type="protein sequence ID" value="VVA40184.1"/>
    <property type="molecule type" value="Genomic_DNA"/>
</dbReference>
<evidence type="ECO:0000259" key="1">
    <source>
        <dbReference type="Pfam" id="PF00931"/>
    </source>
</evidence>
<dbReference type="InterPro" id="IPR002182">
    <property type="entry name" value="NB-ARC"/>
</dbReference>
<proteinExistence type="predicted"/>
<organism evidence="3 4">
    <name type="scientific">Prunus dulcis</name>
    <name type="common">Almond</name>
    <name type="synonym">Amygdalus dulcis</name>
    <dbReference type="NCBI Taxonomy" id="3755"/>
    <lineage>
        <taxon>Eukaryota</taxon>
        <taxon>Viridiplantae</taxon>
        <taxon>Streptophyta</taxon>
        <taxon>Embryophyta</taxon>
        <taxon>Tracheophyta</taxon>
        <taxon>Spermatophyta</taxon>
        <taxon>Magnoliopsida</taxon>
        <taxon>eudicotyledons</taxon>
        <taxon>Gunneridae</taxon>
        <taxon>Pentapetalae</taxon>
        <taxon>rosids</taxon>
        <taxon>fabids</taxon>
        <taxon>Rosales</taxon>
        <taxon>Rosaceae</taxon>
        <taxon>Amygdaloideae</taxon>
        <taxon>Amygdaleae</taxon>
        <taxon>Prunus</taxon>
    </lineage>
</organism>
<dbReference type="Gene3D" id="1.10.8.430">
    <property type="entry name" value="Helical domain of apoptotic protease-activating factors"/>
    <property type="match status" value="1"/>
</dbReference>
<dbReference type="PANTHER" id="PTHR11017">
    <property type="entry name" value="LEUCINE-RICH REPEAT-CONTAINING PROTEIN"/>
    <property type="match status" value="1"/>
</dbReference>
<dbReference type="OMA" id="DIDTIWF"/>
<dbReference type="AlphaFoldDB" id="A0A5E4GK59"/>
<dbReference type="Proteomes" id="UP001054821">
    <property type="component" value="Unassembled WGS sequence"/>
</dbReference>
<dbReference type="InterPro" id="IPR042197">
    <property type="entry name" value="Apaf_helical"/>
</dbReference>